<dbReference type="EMBL" id="CP003630">
    <property type="protein sequence ID" value="AFZ16186.1"/>
    <property type="molecule type" value="Genomic_DNA"/>
</dbReference>
<sequence>MGIASTSTPSSPNRDASFANLLKHWRNQRGLSQLDLALAGNVSQRHISFLESNRANPSRDMVMQLAAVLDVPLRDQNIMLTAAGFAPIYSQSDLSTPEVEPIRKAIEFILHQQEPYPALVMDRYWNLLQSNTAAQRLTSWLIHPDELQRRFCIDGKINLMRLMFHPQGFKPFVANWEEISSHLIQRVYREAFVDGHSDESMALFQELQAYPDVPDLWQQSLPRTWQLPLLTVQFVKDGLSLSLFSTIATLGTPHDITLQELRIESLFPADEATQASLSKPISDVFGHDSMNYPF</sequence>
<organism evidence="2 3">
    <name type="scientific">Allocoleopsis franciscana PCC 7113</name>
    <dbReference type="NCBI Taxonomy" id="1173027"/>
    <lineage>
        <taxon>Bacteria</taxon>
        <taxon>Bacillati</taxon>
        <taxon>Cyanobacteriota</taxon>
        <taxon>Cyanophyceae</taxon>
        <taxon>Coleofasciculales</taxon>
        <taxon>Coleofasciculaceae</taxon>
        <taxon>Allocoleopsis</taxon>
        <taxon>Allocoleopsis franciscana</taxon>
    </lineage>
</organism>
<dbReference type="GO" id="GO:0003677">
    <property type="term" value="F:DNA binding"/>
    <property type="evidence" value="ECO:0007669"/>
    <property type="project" value="InterPro"/>
</dbReference>
<dbReference type="Gene3D" id="3.30.450.180">
    <property type="match status" value="1"/>
</dbReference>
<dbReference type="Pfam" id="PF17765">
    <property type="entry name" value="MLTR_LBD"/>
    <property type="match status" value="1"/>
</dbReference>
<dbReference type="Gene3D" id="1.10.260.40">
    <property type="entry name" value="lambda repressor-like DNA-binding domains"/>
    <property type="match status" value="1"/>
</dbReference>
<evidence type="ECO:0000313" key="3">
    <source>
        <dbReference type="Proteomes" id="UP000010471"/>
    </source>
</evidence>
<dbReference type="Pfam" id="PF01381">
    <property type="entry name" value="HTH_3"/>
    <property type="match status" value="1"/>
</dbReference>
<dbReference type="InterPro" id="IPR041413">
    <property type="entry name" value="MLTR_LBD"/>
</dbReference>
<protein>
    <submittedName>
        <fullName evidence="2">Putative transcriptional regulator</fullName>
    </submittedName>
</protein>
<dbReference type="PANTHER" id="PTHR35010">
    <property type="entry name" value="BLL4672 PROTEIN-RELATED"/>
    <property type="match status" value="1"/>
</dbReference>
<reference evidence="2 3" key="1">
    <citation type="submission" date="2012-06" db="EMBL/GenBank/DDBJ databases">
        <title>Finished chromosome of genome of Microcoleus sp. PCC 7113.</title>
        <authorList>
            <consortium name="US DOE Joint Genome Institute"/>
            <person name="Gugger M."/>
            <person name="Coursin T."/>
            <person name="Rippka R."/>
            <person name="Tandeau De Marsac N."/>
            <person name="Huntemann M."/>
            <person name="Wei C.-L."/>
            <person name="Han J."/>
            <person name="Detter J.C."/>
            <person name="Han C."/>
            <person name="Tapia R."/>
            <person name="Chen A."/>
            <person name="Kyrpides N."/>
            <person name="Mavromatis K."/>
            <person name="Markowitz V."/>
            <person name="Szeto E."/>
            <person name="Ivanova N."/>
            <person name="Pagani I."/>
            <person name="Pati A."/>
            <person name="Goodwin L."/>
            <person name="Nordberg H.P."/>
            <person name="Cantor M.N."/>
            <person name="Hua S.X."/>
            <person name="Woyke T."/>
            <person name="Kerfeld C.A."/>
        </authorList>
    </citation>
    <scope>NUCLEOTIDE SEQUENCE [LARGE SCALE GENOMIC DNA]</scope>
    <source>
        <strain evidence="2 3">PCC 7113</strain>
    </source>
</reference>
<dbReference type="CDD" id="cd00093">
    <property type="entry name" value="HTH_XRE"/>
    <property type="match status" value="1"/>
</dbReference>
<dbReference type="SUPFAM" id="SSF47413">
    <property type="entry name" value="lambda repressor-like DNA-binding domains"/>
    <property type="match status" value="1"/>
</dbReference>
<feature type="domain" description="HTH cro/C1-type" evidence="1">
    <location>
        <begin position="22"/>
        <end position="76"/>
    </location>
</feature>
<dbReference type="PATRIC" id="fig|1173027.3.peg.280"/>
<dbReference type="OrthoDB" id="2959414at2"/>
<dbReference type="AlphaFoldDB" id="K9W8Q6"/>
<dbReference type="PANTHER" id="PTHR35010:SF4">
    <property type="entry name" value="BLL5781 PROTEIN"/>
    <property type="match status" value="1"/>
</dbReference>
<dbReference type="InterPro" id="IPR001387">
    <property type="entry name" value="Cro/C1-type_HTH"/>
</dbReference>
<dbReference type="PROSITE" id="PS50943">
    <property type="entry name" value="HTH_CROC1"/>
    <property type="match status" value="1"/>
</dbReference>
<dbReference type="RefSeq" id="WP_015180350.1">
    <property type="nucleotide sequence ID" value="NC_019738.1"/>
</dbReference>
<dbReference type="KEGG" id="mic:Mic7113_0256"/>
<dbReference type="InterPro" id="IPR010982">
    <property type="entry name" value="Lambda_DNA-bd_dom_sf"/>
</dbReference>
<evidence type="ECO:0000313" key="2">
    <source>
        <dbReference type="EMBL" id="AFZ16186.1"/>
    </source>
</evidence>
<dbReference type="HOGENOM" id="CLU_083309_0_0_3"/>
<dbReference type="Proteomes" id="UP000010471">
    <property type="component" value="Chromosome"/>
</dbReference>
<proteinExistence type="predicted"/>
<keyword evidence="3" id="KW-1185">Reference proteome</keyword>
<dbReference type="STRING" id="1173027.Mic7113_0256"/>
<gene>
    <name evidence="2" type="ORF">Mic7113_0256</name>
</gene>
<accession>K9W8Q6</accession>
<name>K9W8Q6_9CYAN</name>
<dbReference type="eggNOG" id="COG1396">
    <property type="taxonomic scope" value="Bacteria"/>
</dbReference>
<dbReference type="SMART" id="SM00530">
    <property type="entry name" value="HTH_XRE"/>
    <property type="match status" value="1"/>
</dbReference>
<evidence type="ECO:0000259" key="1">
    <source>
        <dbReference type="PROSITE" id="PS50943"/>
    </source>
</evidence>